<accession>A0A7H8QQF0</accession>
<sequence length="462" mass="52798">MIRLCNGPLETLDGLQQQGFSIWSSKPAMPLSNPEYDILSNQGAFVLPLQWLCHILLEAYFAYIAPTVPILNRGEFMQSFFSSHSEQRTFSHLLVNAVLLAGCRVCSHPCIRDGDGSTQRLSSLFYQRAKALYDAEYESDKVCVVQALTLLGWYWEGPEGIMDNSFHWTQVAITVARGLGMHRSMKNSGLPGHEKRLRKRIWWTLFCRERTLALSRGRPFTIRESDTDIEEVTADDFEELPHSREDVTVRYFLQYIKLSRLVGEILQQRQLFSKTTLTPSSSSSLRLKHKLEFEHRLHSWYDELPADLRWEPANQDIWSSILQLYYYAVLCLLYIVPTHKGTSAILARDVGSRTEQHFGLRRATTDASMISCILAKLRAFGQINFVPCFTVYSACVAMIVHANEILHPMNDEDDVDAAAHRIQLEICINALGDLSKSWLVAELCLDIASPVIDRLRTYRMVV</sequence>
<keyword evidence="2" id="KW-0805">Transcription regulation</keyword>
<dbReference type="GO" id="GO:0006351">
    <property type="term" value="P:DNA-templated transcription"/>
    <property type="evidence" value="ECO:0007669"/>
    <property type="project" value="InterPro"/>
</dbReference>
<proteinExistence type="predicted"/>
<dbReference type="OrthoDB" id="5121955at2759"/>
<organism evidence="7 8">
    <name type="scientific">Talaromyces rugulosus</name>
    <name type="common">Penicillium rugulosum</name>
    <dbReference type="NCBI Taxonomy" id="121627"/>
    <lineage>
        <taxon>Eukaryota</taxon>
        <taxon>Fungi</taxon>
        <taxon>Dikarya</taxon>
        <taxon>Ascomycota</taxon>
        <taxon>Pezizomycotina</taxon>
        <taxon>Eurotiomycetes</taxon>
        <taxon>Eurotiomycetidae</taxon>
        <taxon>Eurotiales</taxon>
        <taxon>Trichocomaceae</taxon>
        <taxon>Talaromyces</taxon>
        <taxon>Talaromyces sect. Islandici</taxon>
    </lineage>
</organism>
<keyword evidence="8" id="KW-1185">Reference proteome</keyword>
<dbReference type="InterPro" id="IPR007219">
    <property type="entry name" value="XnlR_reg_dom"/>
</dbReference>
<evidence type="ECO:0000259" key="6">
    <source>
        <dbReference type="SMART" id="SM00906"/>
    </source>
</evidence>
<dbReference type="Proteomes" id="UP000509510">
    <property type="component" value="Chromosome II"/>
</dbReference>
<evidence type="ECO:0000313" key="8">
    <source>
        <dbReference type="Proteomes" id="UP000509510"/>
    </source>
</evidence>
<dbReference type="RefSeq" id="XP_035342375.1">
    <property type="nucleotide sequence ID" value="XM_035486482.1"/>
</dbReference>
<name>A0A7H8QQF0_TALRU</name>
<dbReference type="GO" id="GO:0003677">
    <property type="term" value="F:DNA binding"/>
    <property type="evidence" value="ECO:0007669"/>
    <property type="project" value="UniProtKB-KW"/>
</dbReference>
<evidence type="ECO:0000256" key="1">
    <source>
        <dbReference type="ARBA" id="ARBA00022833"/>
    </source>
</evidence>
<evidence type="ECO:0000256" key="4">
    <source>
        <dbReference type="ARBA" id="ARBA00023163"/>
    </source>
</evidence>
<dbReference type="CDD" id="cd12148">
    <property type="entry name" value="fungal_TF_MHR"/>
    <property type="match status" value="1"/>
</dbReference>
<reference evidence="8" key="1">
    <citation type="submission" date="2020-06" db="EMBL/GenBank/DDBJ databases">
        <title>A chromosome-scale genome assembly of Talaromyces rugulosus W13939.</title>
        <authorList>
            <person name="Wang B."/>
            <person name="Guo L."/>
            <person name="Ye K."/>
            <person name="Wang L."/>
        </authorList>
    </citation>
    <scope>NUCLEOTIDE SEQUENCE [LARGE SCALE GENOMIC DNA]</scope>
    <source>
        <strain evidence="8">W13939</strain>
    </source>
</reference>
<dbReference type="Pfam" id="PF04082">
    <property type="entry name" value="Fungal_trans"/>
    <property type="match status" value="1"/>
</dbReference>
<keyword evidence="3" id="KW-0238">DNA-binding</keyword>
<dbReference type="KEGG" id="trg:TRUGW13939_03297"/>
<evidence type="ECO:0000256" key="5">
    <source>
        <dbReference type="ARBA" id="ARBA00023242"/>
    </source>
</evidence>
<feature type="domain" description="Xylanolytic transcriptional activator regulatory" evidence="6">
    <location>
        <begin position="165"/>
        <end position="238"/>
    </location>
</feature>
<dbReference type="GeneID" id="55990802"/>
<keyword evidence="5" id="KW-0539">Nucleus</keyword>
<dbReference type="InterPro" id="IPR052073">
    <property type="entry name" value="Amide_Lactam_Regulators"/>
</dbReference>
<evidence type="ECO:0000256" key="3">
    <source>
        <dbReference type="ARBA" id="ARBA00023125"/>
    </source>
</evidence>
<evidence type="ECO:0000313" key="7">
    <source>
        <dbReference type="EMBL" id="QKX56197.1"/>
    </source>
</evidence>
<evidence type="ECO:0000256" key="2">
    <source>
        <dbReference type="ARBA" id="ARBA00023015"/>
    </source>
</evidence>
<dbReference type="AlphaFoldDB" id="A0A7H8QQF0"/>
<keyword evidence="4" id="KW-0804">Transcription</keyword>
<dbReference type="SMART" id="SM00906">
    <property type="entry name" value="Fungal_trans"/>
    <property type="match status" value="1"/>
</dbReference>
<keyword evidence="1" id="KW-0862">Zinc</keyword>
<dbReference type="PANTHER" id="PTHR47171:SF3">
    <property type="entry name" value="FARA-RELATED"/>
    <property type="match status" value="1"/>
</dbReference>
<protein>
    <recommendedName>
        <fullName evidence="6">Xylanolytic transcriptional activator regulatory domain-containing protein</fullName>
    </recommendedName>
</protein>
<gene>
    <name evidence="7" type="ORF">TRUGW13939_03297</name>
</gene>
<dbReference type="GO" id="GO:0008270">
    <property type="term" value="F:zinc ion binding"/>
    <property type="evidence" value="ECO:0007669"/>
    <property type="project" value="InterPro"/>
</dbReference>
<dbReference type="PANTHER" id="PTHR47171">
    <property type="entry name" value="FARA-RELATED"/>
    <property type="match status" value="1"/>
</dbReference>
<dbReference type="EMBL" id="CP055899">
    <property type="protein sequence ID" value="QKX56197.1"/>
    <property type="molecule type" value="Genomic_DNA"/>
</dbReference>